<dbReference type="GO" id="GO:0032259">
    <property type="term" value="P:methylation"/>
    <property type="evidence" value="ECO:0007669"/>
    <property type="project" value="UniProtKB-KW"/>
</dbReference>
<accession>A0A0G3EM00</accession>
<name>A0A0G3EM00_9BACT</name>
<dbReference type="Gene3D" id="3.40.50.150">
    <property type="entry name" value="Vaccinia Virus protein VP39"/>
    <property type="match status" value="1"/>
</dbReference>
<evidence type="ECO:0000313" key="2">
    <source>
        <dbReference type="EMBL" id="AKJ65189.1"/>
    </source>
</evidence>
<dbReference type="PATRIC" id="fig|1609981.3.peg.2030"/>
<dbReference type="Proteomes" id="UP000035268">
    <property type="component" value="Chromosome"/>
</dbReference>
<dbReference type="EMBL" id="CP010904">
    <property type="protein sequence ID" value="AKJ65189.1"/>
    <property type="molecule type" value="Genomic_DNA"/>
</dbReference>
<dbReference type="SUPFAM" id="SSF53335">
    <property type="entry name" value="S-adenosyl-L-methionine-dependent methyltransferases"/>
    <property type="match status" value="1"/>
</dbReference>
<dbReference type="KEGG" id="vbl:L21SP4_01954"/>
<sequence length="192" mass="21700">MNEDDILFLKPVELEISSLSFDGYVLDIGGGGEGVIGRLEGSQVVSIDRRRDELEEAPEGPLKIVMDARQLQFLDDTFAAATAFFSLMYFDHSVDLEAALAEIYRVLKPGGLFRIWDVDTSALPRTKKPLFAVRLKYIVKGIASATSYGRPWPTQTRDRSYYRDCARAAGFIHVDTEIIEYTFCSTFRKREP</sequence>
<dbReference type="CDD" id="cd02440">
    <property type="entry name" value="AdoMet_MTases"/>
    <property type="match status" value="1"/>
</dbReference>
<feature type="domain" description="Methyltransferase type 11" evidence="1">
    <location>
        <begin position="26"/>
        <end position="114"/>
    </location>
</feature>
<keyword evidence="2" id="KW-0489">Methyltransferase</keyword>
<reference evidence="3" key="1">
    <citation type="submission" date="2015-02" db="EMBL/GenBank/DDBJ databases">
        <title>Description and complete genome sequence of the first cultured representative of the subdivision 5 of the Verrucomicrobia phylum.</title>
        <authorList>
            <person name="Spring S."/>
            <person name="Bunk B."/>
            <person name="Sproer C."/>
            <person name="Klenk H.-P."/>
        </authorList>
    </citation>
    <scope>NUCLEOTIDE SEQUENCE [LARGE SCALE GENOMIC DNA]</scope>
    <source>
        <strain evidence="3">L21-Fru-AB</strain>
    </source>
</reference>
<keyword evidence="2" id="KW-0808">Transferase</keyword>
<protein>
    <submittedName>
        <fullName evidence="2">Methyltransferase domain protein</fullName>
    </submittedName>
</protein>
<dbReference type="InterPro" id="IPR029063">
    <property type="entry name" value="SAM-dependent_MTases_sf"/>
</dbReference>
<dbReference type="RefSeq" id="WP_052882452.1">
    <property type="nucleotide sequence ID" value="NZ_CP010904.1"/>
</dbReference>
<dbReference type="GO" id="GO:0008757">
    <property type="term" value="F:S-adenosylmethionine-dependent methyltransferase activity"/>
    <property type="evidence" value="ECO:0007669"/>
    <property type="project" value="InterPro"/>
</dbReference>
<organism evidence="2 3">
    <name type="scientific">Kiritimatiella glycovorans</name>
    <dbReference type="NCBI Taxonomy" id="1307763"/>
    <lineage>
        <taxon>Bacteria</taxon>
        <taxon>Pseudomonadati</taxon>
        <taxon>Kiritimatiellota</taxon>
        <taxon>Kiritimatiellia</taxon>
        <taxon>Kiritimatiellales</taxon>
        <taxon>Kiritimatiellaceae</taxon>
        <taxon>Kiritimatiella</taxon>
    </lineage>
</organism>
<dbReference type="InterPro" id="IPR013216">
    <property type="entry name" value="Methyltransf_11"/>
</dbReference>
<reference evidence="2 3" key="2">
    <citation type="journal article" date="2016" name="ISME J.">
        <title>Characterization of the first cultured representative of Verrucomicrobia subdivision 5 indicates the proposal of a novel phylum.</title>
        <authorList>
            <person name="Spring S."/>
            <person name="Bunk B."/>
            <person name="Sproer C."/>
            <person name="Schumann P."/>
            <person name="Rohde M."/>
            <person name="Tindall B.J."/>
            <person name="Klenk H.P."/>
        </authorList>
    </citation>
    <scope>NUCLEOTIDE SEQUENCE [LARGE SCALE GENOMIC DNA]</scope>
    <source>
        <strain evidence="2 3">L21-Fru-AB</strain>
    </source>
</reference>
<evidence type="ECO:0000259" key="1">
    <source>
        <dbReference type="Pfam" id="PF08241"/>
    </source>
</evidence>
<dbReference type="Pfam" id="PF08241">
    <property type="entry name" value="Methyltransf_11"/>
    <property type="match status" value="1"/>
</dbReference>
<proteinExistence type="predicted"/>
<dbReference type="OrthoDB" id="5522265at2"/>
<dbReference type="AlphaFoldDB" id="A0A0G3EM00"/>
<evidence type="ECO:0000313" key="3">
    <source>
        <dbReference type="Proteomes" id="UP000035268"/>
    </source>
</evidence>
<gene>
    <name evidence="2" type="ORF">L21SP4_01954</name>
</gene>
<keyword evidence="3" id="KW-1185">Reference proteome</keyword>